<protein>
    <recommendedName>
        <fullName evidence="3">DUF241 domain protein</fullName>
    </recommendedName>
</protein>
<keyword evidence="2" id="KW-1185">Reference proteome</keyword>
<dbReference type="PANTHER" id="PTHR33070">
    <property type="entry name" value="OS06G0725500 PROTEIN"/>
    <property type="match status" value="1"/>
</dbReference>
<sequence length="299" mass="33016">MAVSPSVPKAACHARSNSLPARSHPIASSFEGHLCRLRTSEASSSSSASSLIDQLGCLKGLHEQLQDLIQLPSTQRTLSYEKSGADKVLNGSLRLLDVCGTARDVFLQTKESIQELESSLRRKRGQTSLSHDVGTYLKSRKTVIKKVSKCINDLKSSEKHCPSVLIDEDSDLVAILEMLREVEIVSFSVLKSALSYMSGTKSISKQISWSFATKFMQPKRISSDAEGKTNEHEVKKIDGALYALTIQKSCEGTRTEAVQDLQKQLQTFERVIQELEEGLEPIFSCLLKTRVSLLNVLSQ</sequence>
<dbReference type="AlphaFoldDB" id="A0AA88S318"/>
<dbReference type="Pfam" id="PF03087">
    <property type="entry name" value="BPS1"/>
    <property type="match status" value="1"/>
</dbReference>
<dbReference type="Proteomes" id="UP001187471">
    <property type="component" value="Unassembled WGS sequence"/>
</dbReference>
<dbReference type="PANTHER" id="PTHR33070:SF129">
    <property type="entry name" value="DUF241 DOMAIN PROTEIN"/>
    <property type="match status" value="1"/>
</dbReference>
<evidence type="ECO:0008006" key="3">
    <source>
        <dbReference type="Google" id="ProtNLM"/>
    </source>
</evidence>
<reference evidence="1" key="1">
    <citation type="submission" date="2022-12" db="EMBL/GenBank/DDBJ databases">
        <title>Draft genome assemblies for two species of Escallonia (Escalloniales).</title>
        <authorList>
            <person name="Chanderbali A."/>
            <person name="Dervinis C."/>
            <person name="Anghel I."/>
            <person name="Soltis D."/>
            <person name="Soltis P."/>
            <person name="Zapata F."/>
        </authorList>
    </citation>
    <scope>NUCLEOTIDE SEQUENCE</scope>
    <source>
        <strain evidence="1">UCBG92.1500</strain>
        <tissue evidence="1">Leaf</tissue>
    </source>
</reference>
<dbReference type="GO" id="GO:0048364">
    <property type="term" value="P:root development"/>
    <property type="evidence" value="ECO:0007669"/>
    <property type="project" value="InterPro"/>
</dbReference>
<accession>A0AA88S318</accession>
<evidence type="ECO:0000313" key="1">
    <source>
        <dbReference type="EMBL" id="KAK2995106.1"/>
    </source>
</evidence>
<dbReference type="EMBL" id="JAVXUO010000138">
    <property type="protein sequence ID" value="KAK2995106.1"/>
    <property type="molecule type" value="Genomic_DNA"/>
</dbReference>
<proteinExistence type="predicted"/>
<name>A0AA88S318_9ASTE</name>
<dbReference type="InterPro" id="IPR004320">
    <property type="entry name" value="BPS1_pln"/>
</dbReference>
<gene>
    <name evidence="1" type="ORF">RJ640_020746</name>
</gene>
<dbReference type="GO" id="GO:0048367">
    <property type="term" value="P:shoot system development"/>
    <property type="evidence" value="ECO:0007669"/>
    <property type="project" value="InterPro"/>
</dbReference>
<comment type="caution">
    <text evidence="1">The sequence shown here is derived from an EMBL/GenBank/DDBJ whole genome shotgun (WGS) entry which is preliminary data.</text>
</comment>
<organism evidence="1 2">
    <name type="scientific">Escallonia rubra</name>
    <dbReference type="NCBI Taxonomy" id="112253"/>
    <lineage>
        <taxon>Eukaryota</taxon>
        <taxon>Viridiplantae</taxon>
        <taxon>Streptophyta</taxon>
        <taxon>Embryophyta</taxon>
        <taxon>Tracheophyta</taxon>
        <taxon>Spermatophyta</taxon>
        <taxon>Magnoliopsida</taxon>
        <taxon>eudicotyledons</taxon>
        <taxon>Gunneridae</taxon>
        <taxon>Pentapetalae</taxon>
        <taxon>asterids</taxon>
        <taxon>campanulids</taxon>
        <taxon>Escalloniales</taxon>
        <taxon>Escalloniaceae</taxon>
        <taxon>Escallonia</taxon>
    </lineage>
</organism>
<evidence type="ECO:0000313" key="2">
    <source>
        <dbReference type="Proteomes" id="UP001187471"/>
    </source>
</evidence>